<keyword evidence="9" id="KW-1185">Reference proteome</keyword>
<evidence type="ECO:0000256" key="1">
    <source>
        <dbReference type="ARBA" id="ARBA00004141"/>
    </source>
</evidence>
<dbReference type="PANTHER" id="PTHR22950">
    <property type="entry name" value="AMINO ACID TRANSPORTER"/>
    <property type="match status" value="1"/>
</dbReference>
<feature type="transmembrane region" description="Helical" evidence="6">
    <location>
        <begin position="137"/>
        <end position="159"/>
    </location>
</feature>
<feature type="transmembrane region" description="Helical" evidence="6">
    <location>
        <begin position="388"/>
        <end position="414"/>
    </location>
</feature>
<feature type="transmembrane region" description="Helical" evidence="6">
    <location>
        <begin position="246"/>
        <end position="268"/>
    </location>
</feature>
<feature type="transmembrane region" description="Helical" evidence="6">
    <location>
        <begin position="197"/>
        <end position="218"/>
    </location>
</feature>
<dbReference type="FunFam" id="1.20.1740.10:FF:000039">
    <property type="entry name" value="Neutral amino acid transporter (Eurofung)"/>
    <property type="match status" value="1"/>
</dbReference>
<feature type="transmembrane region" description="Helical" evidence="6">
    <location>
        <begin position="426"/>
        <end position="449"/>
    </location>
</feature>
<sequence length="479" mass="51156">MTSDITPSQEIKEVDLDNEKTTNLGQNTSNQAITADNTVEDAVFGQVSSDQGPNYRSLGWIATIALMTKTQVGLGVLSIPMSFHSLGLIPGVICLLSIGAITTWSNYMVGVFKLNHPEVYSVDDAGGKMFGKIGREIFGVLFMLYFVFVAGSAMLSISIGFNAVSTHAACTAVFVAVAAALTFLFSSIRTLSKIGWLAWVGVICIMTAIFSVTIAVGVQDHPPPADKAIAAETAFRLTNNPSFVEAVTAISCQIFAYAGTAAYFSIIAEMREPKLYTRSLLVSQSIITAVYIVIGCVVYYYCGANVASPALGSAGPLVKKISYGFALPGLLVTAMIVTHVPAKYVFLRILRGSEHIHSNNLVHWGTWLGCTGGITIVAYIIASAIPVFGALVSLIGASFGTFLSFQPYGCMWLYDNWRTKERNAKWFAMVSWSILVIAIGTFLMIGGTYGSIVAIRDASKTESGASWSCADNSNSVAGK</sequence>
<dbReference type="OrthoDB" id="40134at2759"/>
<dbReference type="GO" id="GO:0016020">
    <property type="term" value="C:membrane"/>
    <property type="evidence" value="ECO:0007669"/>
    <property type="project" value="UniProtKB-SubCell"/>
</dbReference>
<evidence type="ECO:0000256" key="6">
    <source>
        <dbReference type="SAM" id="Phobius"/>
    </source>
</evidence>
<evidence type="ECO:0000256" key="3">
    <source>
        <dbReference type="ARBA" id="ARBA00022692"/>
    </source>
</evidence>
<dbReference type="GO" id="GO:0015179">
    <property type="term" value="F:L-amino acid transmembrane transporter activity"/>
    <property type="evidence" value="ECO:0007669"/>
    <property type="project" value="TreeGrafter"/>
</dbReference>
<dbReference type="Proteomes" id="UP000605986">
    <property type="component" value="Unassembled WGS sequence"/>
</dbReference>
<protein>
    <recommendedName>
        <fullName evidence="7">Amino acid transporter transmembrane domain-containing protein</fullName>
    </recommendedName>
</protein>
<evidence type="ECO:0000256" key="2">
    <source>
        <dbReference type="ARBA" id="ARBA00008066"/>
    </source>
</evidence>
<evidence type="ECO:0000313" key="8">
    <source>
        <dbReference type="EMBL" id="KAF4457495.1"/>
    </source>
</evidence>
<proteinExistence type="inferred from homology"/>
<feature type="transmembrane region" description="Helical" evidence="6">
    <location>
        <begin position="361"/>
        <end position="382"/>
    </location>
</feature>
<feature type="transmembrane region" description="Helical" evidence="6">
    <location>
        <begin position="58"/>
        <end position="79"/>
    </location>
</feature>
<feature type="transmembrane region" description="Helical" evidence="6">
    <location>
        <begin position="280"/>
        <end position="301"/>
    </location>
</feature>
<comment type="subcellular location">
    <subcellularLocation>
        <location evidence="1">Membrane</location>
        <topology evidence="1">Multi-pass membrane protein</topology>
    </subcellularLocation>
</comment>
<feature type="transmembrane region" description="Helical" evidence="6">
    <location>
        <begin position="85"/>
        <end position="104"/>
    </location>
</feature>
<dbReference type="InterPro" id="IPR013057">
    <property type="entry name" value="AA_transpt_TM"/>
</dbReference>
<dbReference type="Pfam" id="PF01490">
    <property type="entry name" value="Aa_trans"/>
    <property type="match status" value="1"/>
</dbReference>
<keyword evidence="5 6" id="KW-0472">Membrane</keyword>
<evidence type="ECO:0000259" key="7">
    <source>
        <dbReference type="Pfam" id="PF01490"/>
    </source>
</evidence>
<keyword evidence="3 6" id="KW-0812">Transmembrane</keyword>
<accession>A0A8H4KU35</accession>
<evidence type="ECO:0000256" key="4">
    <source>
        <dbReference type="ARBA" id="ARBA00022989"/>
    </source>
</evidence>
<feature type="domain" description="Amino acid transporter transmembrane" evidence="7">
    <location>
        <begin position="58"/>
        <end position="452"/>
    </location>
</feature>
<comment type="similarity">
    <text evidence="2">Belongs to the amino acid/polyamine transporter 2 family.</text>
</comment>
<keyword evidence="4 6" id="KW-1133">Transmembrane helix</keyword>
<reference evidence="8" key="1">
    <citation type="submission" date="2020-01" db="EMBL/GenBank/DDBJ databases">
        <title>Identification and distribution of gene clusters putatively required for synthesis of sphingolipid metabolism inhibitors in phylogenetically diverse species of the filamentous fungus Fusarium.</title>
        <authorList>
            <person name="Kim H.-S."/>
            <person name="Busman M."/>
            <person name="Brown D.W."/>
            <person name="Divon H."/>
            <person name="Uhlig S."/>
            <person name="Proctor R.H."/>
        </authorList>
    </citation>
    <scope>NUCLEOTIDE SEQUENCE</scope>
    <source>
        <strain evidence="8">NRRL 53441</strain>
    </source>
</reference>
<name>A0A8H4KU35_9HYPO</name>
<dbReference type="AlphaFoldDB" id="A0A8H4KU35"/>
<feature type="transmembrane region" description="Helical" evidence="6">
    <location>
        <begin position="165"/>
        <end position="185"/>
    </location>
</feature>
<dbReference type="PANTHER" id="PTHR22950:SF683">
    <property type="entry name" value="AMINO ACID TRANSPORTER (EUROFUNG)"/>
    <property type="match status" value="1"/>
</dbReference>
<evidence type="ECO:0000256" key="5">
    <source>
        <dbReference type="ARBA" id="ARBA00023136"/>
    </source>
</evidence>
<evidence type="ECO:0000313" key="9">
    <source>
        <dbReference type="Proteomes" id="UP000605986"/>
    </source>
</evidence>
<organism evidence="8 9">
    <name type="scientific">Fusarium austroafricanum</name>
    <dbReference type="NCBI Taxonomy" id="2364996"/>
    <lineage>
        <taxon>Eukaryota</taxon>
        <taxon>Fungi</taxon>
        <taxon>Dikarya</taxon>
        <taxon>Ascomycota</taxon>
        <taxon>Pezizomycotina</taxon>
        <taxon>Sordariomycetes</taxon>
        <taxon>Hypocreomycetidae</taxon>
        <taxon>Hypocreales</taxon>
        <taxon>Nectriaceae</taxon>
        <taxon>Fusarium</taxon>
        <taxon>Fusarium concolor species complex</taxon>
    </lineage>
</organism>
<feature type="transmembrane region" description="Helical" evidence="6">
    <location>
        <begin position="321"/>
        <end position="340"/>
    </location>
</feature>
<dbReference type="EMBL" id="JAADJG010000022">
    <property type="protein sequence ID" value="KAF4457495.1"/>
    <property type="molecule type" value="Genomic_DNA"/>
</dbReference>
<gene>
    <name evidence="8" type="ORF">F53441_545</name>
</gene>
<comment type="caution">
    <text evidence="8">The sequence shown here is derived from an EMBL/GenBank/DDBJ whole genome shotgun (WGS) entry which is preliminary data.</text>
</comment>